<gene>
    <name evidence="1" type="ORF">Vbra_4519</name>
</gene>
<proteinExistence type="predicted"/>
<protein>
    <submittedName>
        <fullName evidence="1">Uncharacterized protein</fullName>
    </submittedName>
</protein>
<name>A0A0G4G1T8_VITBC</name>
<evidence type="ECO:0000313" key="2">
    <source>
        <dbReference type="Proteomes" id="UP000041254"/>
    </source>
</evidence>
<dbReference type="VEuPathDB" id="CryptoDB:Vbra_4519"/>
<sequence length="390" mass="43796">MAFDYLIRRDHGPSTEESSDSGLVAAFHGCIDWHSAVHAHWAVLRVARALRQSDALSDDIRRMATMLERTLTSERVDKDTLEGLRRYRSFELPYGRAWLLLLVRETAVWHHEEHGGPDESLVWLFKLGDEVSDELRQHYSSPAHSEASELSFLQVGAAARRLHAKENDANLSTPRRHHPVEASDIDAGRVLDVIRRYRVSHSPTQDSPAYHNDAWALLQLLEYARFRQQPPHDILALMEKRFPSPPTYVASAEHEASGFFSPFWSQCYLWAHALDISAPVFRQALDQISDATLEVPRVNQTGANGHNLGRVWSRAWAMVKTATAAAHIGETARKVGARTREAAASHVIVGLKQRFMVAGGGGDEAYMQYGHWVPQFSVLALTEGLRDTSS</sequence>
<dbReference type="Pfam" id="PF11199">
    <property type="entry name" value="DUF2891"/>
    <property type="match status" value="1"/>
</dbReference>
<dbReference type="AlphaFoldDB" id="A0A0G4G1T8"/>
<dbReference type="OrthoDB" id="9990625at2759"/>
<evidence type="ECO:0000313" key="1">
    <source>
        <dbReference type="EMBL" id="CEM22022.1"/>
    </source>
</evidence>
<accession>A0A0G4G1T8</accession>
<dbReference type="InParanoid" id="A0A0G4G1T8"/>
<keyword evidence="2" id="KW-1185">Reference proteome</keyword>
<dbReference type="InterPro" id="IPR021365">
    <property type="entry name" value="DUF2891"/>
</dbReference>
<dbReference type="EMBL" id="CDMY01000548">
    <property type="protein sequence ID" value="CEM22022.1"/>
    <property type="molecule type" value="Genomic_DNA"/>
</dbReference>
<reference evidence="1 2" key="1">
    <citation type="submission" date="2014-11" db="EMBL/GenBank/DDBJ databases">
        <authorList>
            <person name="Zhu J."/>
            <person name="Qi W."/>
            <person name="Song R."/>
        </authorList>
    </citation>
    <scope>NUCLEOTIDE SEQUENCE [LARGE SCALE GENOMIC DNA]</scope>
</reference>
<dbReference type="Proteomes" id="UP000041254">
    <property type="component" value="Unassembled WGS sequence"/>
</dbReference>
<organism evidence="1 2">
    <name type="scientific">Vitrella brassicaformis (strain CCMP3155)</name>
    <dbReference type="NCBI Taxonomy" id="1169540"/>
    <lineage>
        <taxon>Eukaryota</taxon>
        <taxon>Sar</taxon>
        <taxon>Alveolata</taxon>
        <taxon>Colpodellida</taxon>
        <taxon>Vitrellaceae</taxon>
        <taxon>Vitrella</taxon>
    </lineage>
</organism>